<keyword evidence="7 9" id="KW-0472">Membrane</keyword>
<comment type="similarity">
    <text evidence="2 8">Belongs to the cytochrome c oxidase subunit 3 family.</text>
</comment>
<dbReference type="PANTHER" id="PTHR11403:SF7">
    <property type="entry name" value="CYTOCHROME C OXIDASE SUBUNIT 3"/>
    <property type="match status" value="1"/>
</dbReference>
<dbReference type="SUPFAM" id="SSF81452">
    <property type="entry name" value="Cytochrome c oxidase subunit III-like"/>
    <property type="match status" value="1"/>
</dbReference>
<feature type="transmembrane region" description="Helical" evidence="9">
    <location>
        <begin position="240"/>
        <end position="259"/>
    </location>
</feature>
<dbReference type="InterPro" id="IPR024791">
    <property type="entry name" value="Cyt_c/ubiquinol_Oxase_su3"/>
</dbReference>
<evidence type="ECO:0000259" key="10">
    <source>
        <dbReference type="PROSITE" id="PS50253"/>
    </source>
</evidence>
<comment type="function">
    <text evidence="8">Component of the cytochrome c oxidase, the last enzyme in the mitochondrial electron transport chain which drives oxidative phosphorylation. The respiratory chain contains 3 multisubunit complexes succinate dehydrogenase (complex II, CII), ubiquinol-cytochrome c oxidoreductase (cytochrome b-c1 complex, complex III, CIII) and cytochrome c oxidase (complex IV, CIV), that cooperate to transfer electrons derived from NADH and succinate to molecular oxygen, creating an electrochemical gradient over the inner membrane that drives transmembrane transport and the ATP synthase. Cytochrome c oxidase is the component of the respiratory chain that catalyzes the reduction of oxygen to water. Electrons originating from reduced cytochrome c in the intermembrane space (IMS) are transferred via the dinuclear copper A center (CU(A)) of subunit 2 and heme A of subunit 1 to the active site in subunit 1, a binuclear center (BNC) formed by heme A3 and copper B (CU(B)). The BNC reduces molecular oxygen to 2 water molecules using 4 electrons from cytochrome c in the IMS and 4 protons from the mitochondrial matrix.</text>
</comment>
<keyword evidence="4 8" id="KW-0812">Transmembrane</keyword>
<evidence type="ECO:0000256" key="4">
    <source>
        <dbReference type="ARBA" id="ARBA00022692"/>
    </source>
</evidence>
<feature type="transmembrane region" description="Helical" evidence="9">
    <location>
        <begin position="156"/>
        <end position="176"/>
    </location>
</feature>
<dbReference type="Gene3D" id="1.20.120.80">
    <property type="entry name" value="Cytochrome c oxidase, subunit III, four-helix bundle"/>
    <property type="match status" value="1"/>
</dbReference>
<dbReference type="CDD" id="cd01665">
    <property type="entry name" value="Cyt_c_Oxidase_III"/>
    <property type="match status" value="1"/>
</dbReference>
<evidence type="ECO:0000256" key="9">
    <source>
        <dbReference type="SAM" id="Phobius"/>
    </source>
</evidence>
<evidence type="ECO:0000256" key="1">
    <source>
        <dbReference type="ARBA" id="ARBA00004141"/>
    </source>
</evidence>
<accession>A0A0E3G875</accession>
<reference evidence="11" key="1">
    <citation type="journal article" date="2015" name="Mol. Phylogenet. Evol.">
        <title>Higher-level phylogeny of the Hymenoptera inferred from mitochondrial genomes.</title>
        <authorList>
            <person name="Mao M."/>
            <person name="Gibson T."/>
            <person name="Dowton M."/>
        </authorList>
    </citation>
    <scope>NUCLEOTIDE SEQUENCE</scope>
</reference>
<dbReference type="PANTHER" id="PTHR11403">
    <property type="entry name" value="CYTOCHROME C OXIDASE SUBUNIT III"/>
    <property type="match status" value="1"/>
</dbReference>
<dbReference type="EMBL" id="KM104168">
    <property type="protein sequence ID" value="AIX92136.1"/>
    <property type="molecule type" value="Genomic_DNA"/>
</dbReference>
<keyword evidence="6 9" id="KW-1133">Transmembrane helix</keyword>
<keyword evidence="8 11" id="KW-0496">Mitochondrion</keyword>
<dbReference type="InterPro" id="IPR035973">
    <property type="entry name" value="Cyt_c_oxidase_su3-like_sf"/>
</dbReference>
<evidence type="ECO:0000256" key="3">
    <source>
        <dbReference type="ARBA" id="ARBA00015944"/>
    </source>
</evidence>
<dbReference type="GO" id="GO:0016020">
    <property type="term" value="C:membrane"/>
    <property type="evidence" value="ECO:0007669"/>
    <property type="project" value="UniProtKB-SubCell"/>
</dbReference>
<evidence type="ECO:0000256" key="6">
    <source>
        <dbReference type="ARBA" id="ARBA00022989"/>
    </source>
</evidence>
<name>A0A0E3G875_9HYME</name>
<protein>
    <recommendedName>
        <fullName evidence="3 8">Cytochrome c oxidase subunit 3</fullName>
    </recommendedName>
</protein>
<dbReference type="InterPro" id="IPR033945">
    <property type="entry name" value="Cyt_c_oxase_su3_dom"/>
</dbReference>
<evidence type="ECO:0000256" key="7">
    <source>
        <dbReference type="ARBA" id="ARBA00023136"/>
    </source>
</evidence>
<dbReference type="GO" id="GO:0004129">
    <property type="term" value="F:cytochrome-c oxidase activity"/>
    <property type="evidence" value="ECO:0007669"/>
    <property type="project" value="InterPro"/>
</dbReference>
<dbReference type="InterPro" id="IPR000298">
    <property type="entry name" value="Cyt_c_oxidase-like_su3"/>
</dbReference>
<dbReference type="InterPro" id="IPR013833">
    <property type="entry name" value="Cyt_c_oxidase_su3_a-hlx"/>
</dbReference>
<gene>
    <name evidence="11" type="primary">COX3</name>
</gene>
<dbReference type="Pfam" id="PF00510">
    <property type="entry name" value="COX3"/>
    <property type="match status" value="1"/>
</dbReference>
<feature type="transmembrane region" description="Helical" evidence="9">
    <location>
        <begin position="196"/>
        <end position="219"/>
    </location>
</feature>
<feature type="transmembrane region" description="Helical" evidence="9">
    <location>
        <begin position="16"/>
        <end position="36"/>
    </location>
</feature>
<geneLocation type="mitochondrion" evidence="11"/>
<keyword evidence="5" id="KW-1278">Translocase</keyword>
<sequence length="261" mass="30967">MMKFNNPFHMVTSSPWPLLTSLNLYLICLSLLNFFFFKELDLMIFSLVSLILCLFQWWRDVIRESMFQGFHSMKVQMSIKLGMLNFIFSEILFFVSFFWCYFHLFLSPSLEIGLLCPSKGIYGFNPFSIPLTNTIILLFSGFLITLCHYMIMKGKFILSIFLIFLTLVFGLIFTYFQMMEYLYAKFTISDSIYGSVFFLLTGFHGIHVLIGSLFLFLTLCRVIIKHFSSEHNVGFELAAWYWHFVDVIWLFLYISIYWWPC</sequence>
<evidence type="ECO:0000256" key="2">
    <source>
        <dbReference type="ARBA" id="ARBA00010581"/>
    </source>
</evidence>
<evidence type="ECO:0000313" key="11">
    <source>
        <dbReference type="EMBL" id="AIX92136.1"/>
    </source>
</evidence>
<dbReference type="PROSITE" id="PS50253">
    <property type="entry name" value="COX3"/>
    <property type="match status" value="1"/>
</dbReference>
<feature type="transmembrane region" description="Helical" evidence="9">
    <location>
        <begin position="83"/>
        <end position="107"/>
    </location>
</feature>
<dbReference type="Gene3D" id="1.10.287.70">
    <property type="match status" value="1"/>
</dbReference>
<feature type="transmembrane region" description="Helical" evidence="9">
    <location>
        <begin position="127"/>
        <end position="149"/>
    </location>
</feature>
<proteinExistence type="inferred from homology"/>
<dbReference type="GO" id="GO:0006123">
    <property type="term" value="P:mitochondrial electron transport, cytochrome c to oxygen"/>
    <property type="evidence" value="ECO:0007669"/>
    <property type="project" value="TreeGrafter"/>
</dbReference>
<dbReference type="GO" id="GO:0005739">
    <property type="term" value="C:mitochondrion"/>
    <property type="evidence" value="ECO:0007669"/>
    <property type="project" value="TreeGrafter"/>
</dbReference>
<organism evidence="11">
    <name type="scientific">Monomachus antipodalis</name>
    <dbReference type="NCBI Taxonomy" id="161211"/>
    <lineage>
        <taxon>Eukaryota</taxon>
        <taxon>Metazoa</taxon>
        <taxon>Ecdysozoa</taxon>
        <taxon>Arthropoda</taxon>
        <taxon>Hexapoda</taxon>
        <taxon>Insecta</taxon>
        <taxon>Pterygota</taxon>
        <taxon>Neoptera</taxon>
        <taxon>Endopterygota</taxon>
        <taxon>Hymenoptera</taxon>
        <taxon>Apocrita</taxon>
        <taxon>Proctotrupomorpha</taxon>
        <taxon>Diaprioidea</taxon>
        <taxon>Monomachidae</taxon>
        <taxon>Monomachus</taxon>
    </lineage>
</organism>
<dbReference type="AlphaFoldDB" id="A0A0E3G875"/>
<feature type="domain" description="Heme-copper oxidase subunit III family profile" evidence="10">
    <location>
        <begin position="4"/>
        <end position="261"/>
    </location>
</feature>
<evidence type="ECO:0000256" key="5">
    <source>
        <dbReference type="ARBA" id="ARBA00022967"/>
    </source>
</evidence>
<evidence type="ECO:0000256" key="8">
    <source>
        <dbReference type="RuleBase" id="RU003375"/>
    </source>
</evidence>
<comment type="subcellular location">
    <subcellularLocation>
        <location evidence="1">Membrane</location>
        <topology evidence="1">Multi-pass membrane protein</topology>
    </subcellularLocation>
</comment>